<evidence type="ECO:0000256" key="1">
    <source>
        <dbReference type="PROSITE-ProRule" id="PRU00047"/>
    </source>
</evidence>
<accession>A0ABD3HAV0</accession>
<dbReference type="PANTHER" id="PTHR31286">
    <property type="entry name" value="GLYCINE-RICH CELL WALL STRUCTURAL PROTEIN 1.8-LIKE"/>
    <property type="match status" value="1"/>
</dbReference>
<evidence type="ECO:0000313" key="5">
    <source>
        <dbReference type="Proteomes" id="UP001633002"/>
    </source>
</evidence>
<dbReference type="InterPro" id="IPR001878">
    <property type="entry name" value="Znf_CCHC"/>
</dbReference>
<dbReference type="PANTHER" id="PTHR31286:SF180">
    <property type="entry name" value="OS10G0362600 PROTEIN"/>
    <property type="match status" value="1"/>
</dbReference>
<dbReference type="SUPFAM" id="SSF57756">
    <property type="entry name" value="Retrovirus zinc finger-like domains"/>
    <property type="match status" value="1"/>
</dbReference>
<dbReference type="InterPro" id="IPR040256">
    <property type="entry name" value="At4g02000-like"/>
</dbReference>
<keyword evidence="1" id="KW-0479">Metal-binding</keyword>
<feature type="region of interest" description="Disordered" evidence="2">
    <location>
        <begin position="345"/>
        <end position="374"/>
    </location>
</feature>
<dbReference type="InterPro" id="IPR036875">
    <property type="entry name" value="Znf_CCHC_sf"/>
</dbReference>
<sequence>MDMGALLSAVDDIIETTGGDGNVATETLFLNSKVFAEGIRNLQNNSLVIHTVDLRVSLAYFERWAEVTIHQLLGVKIVSICQLDPYCFHILVDSGKARAHIFANSPLKMGTKMVFPLPWDTKFSTRDLKSRAVPVWLELNNVHPGLMTFGLNMLRKIGPIIYAAKNVETQRVNIIRGCVLMDLSKPLPEFIPIAVPEAPEKLMKQRIKYLRLPDACFQCRQRGHFARVCPLNQNRDLHTGMASGGQQPRRSSPAMPGHAVGNVPEATGVQQGEELQKGDGQNTAGAQDEFRTVRRKGKPRFQTPEIKKSMRVDNRYGILEEPEEIPQAEIPTMEEEPWEIRTKVAKSQNIPQRKTRGADLASSSSGPGLNGGSSWRELNVVIREVVDLTKLKETKSAGENNTAKIVGSKHQQEDRDRRLSSAGTTTPMDSDGRKKPRNAGGDGSEATRGGVTSAHQHPSGGRSPAGASQVQIQHAGAKNPGVGA</sequence>
<evidence type="ECO:0000256" key="2">
    <source>
        <dbReference type="SAM" id="MobiDB-lite"/>
    </source>
</evidence>
<keyword evidence="1" id="KW-0863">Zinc-finger</keyword>
<protein>
    <recommendedName>
        <fullName evidence="3">CCHC-type domain-containing protein</fullName>
    </recommendedName>
</protein>
<feature type="domain" description="CCHC-type" evidence="3">
    <location>
        <begin position="216"/>
        <end position="230"/>
    </location>
</feature>
<name>A0ABD3HAV0_9MARC</name>
<gene>
    <name evidence="4" type="ORF">R1sor_014837</name>
</gene>
<organism evidence="4 5">
    <name type="scientific">Riccia sorocarpa</name>
    <dbReference type="NCBI Taxonomy" id="122646"/>
    <lineage>
        <taxon>Eukaryota</taxon>
        <taxon>Viridiplantae</taxon>
        <taxon>Streptophyta</taxon>
        <taxon>Embryophyta</taxon>
        <taxon>Marchantiophyta</taxon>
        <taxon>Marchantiopsida</taxon>
        <taxon>Marchantiidae</taxon>
        <taxon>Marchantiales</taxon>
        <taxon>Ricciaceae</taxon>
        <taxon>Riccia</taxon>
    </lineage>
</organism>
<reference evidence="4 5" key="1">
    <citation type="submission" date="2024-09" db="EMBL/GenBank/DDBJ databases">
        <title>Chromosome-scale assembly of Riccia sorocarpa.</title>
        <authorList>
            <person name="Paukszto L."/>
        </authorList>
    </citation>
    <scope>NUCLEOTIDE SEQUENCE [LARGE SCALE GENOMIC DNA]</scope>
    <source>
        <strain evidence="4">LP-2024</strain>
        <tissue evidence="4">Aerial parts of the thallus</tissue>
    </source>
</reference>
<dbReference type="Proteomes" id="UP001633002">
    <property type="component" value="Unassembled WGS sequence"/>
</dbReference>
<evidence type="ECO:0000313" key="4">
    <source>
        <dbReference type="EMBL" id="KAL3688528.1"/>
    </source>
</evidence>
<keyword evidence="1" id="KW-0862">Zinc</keyword>
<feature type="region of interest" description="Disordered" evidence="2">
    <location>
        <begin position="397"/>
        <end position="484"/>
    </location>
</feature>
<comment type="caution">
    <text evidence="4">The sequence shown here is derived from an EMBL/GenBank/DDBJ whole genome shotgun (WGS) entry which is preliminary data.</text>
</comment>
<feature type="compositionally biased region" description="Basic and acidic residues" evidence="2">
    <location>
        <begin position="410"/>
        <end position="419"/>
    </location>
</feature>
<proteinExistence type="predicted"/>
<keyword evidence="5" id="KW-1185">Reference proteome</keyword>
<feature type="region of interest" description="Disordered" evidence="2">
    <location>
        <begin position="238"/>
        <end position="299"/>
    </location>
</feature>
<dbReference type="GO" id="GO:0008270">
    <property type="term" value="F:zinc ion binding"/>
    <property type="evidence" value="ECO:0007669"/>
    <property type="project" value="UniProtKB-KW"/>
</dbReference>
<dbReference type="AlphaFoldDB" id="A0ABD3HAV0"/>
<dbReference type="EMBL" id="JBJQOH010000004">
    <property type="protein sequence ID" value="KAL3688528.1"/>
    <property type="molecule type" value="Genomic_DNA"/>
</dbReference>
<dbReference type="Gene3D" id="4.10.60.10">
    <property type="entry name" value="Zinc finger, CCHC-type"/>
    <property type="match status" value="1"/>
</dbReference>
<evidence type="ECO:0000259" key="3">
    <source>
        <dbReference type="PROSITE" id="PS50158"/>
    </source>
</evidence>
<dbReference type="SMART" id="SM00343">
    <property type="entry name" value="ZnF_C2HC"/>
    <property type="match status" value="1"/>
</dbReference>
<dbReference type="PROSITE" id="PS50158">
    <property type="entry name" value="ZF_CCHC"/>
    <property type="match status" value="1"/>
</dbReference>